<dbReference type="NCBIfam" id="TIGR02495">
    <property type="entry name" value="NrdG2"/>
    <property type="match status" value="1"/>
</dbReference>
<keyword evidence="5" id="KW-0408">Iron</keyword>
<comment type="caution">
    <text evidence="8">The sequence shown here is derived from an EMBL/GenBank/DDBJ whole genome shotgun (WGS) entry which is preliminary data.</text>
</comment>
<dbReference type="Pfam" id="PF04055">
    <property type="entry name" value="Radical_SAM"/>
    <property type="match status" value="1"/>
</dbReference>
<keyword evidence="2" id="KW-0004">4Fe-4S</keyword>
<dbReference type="InterPro" id="IPR007197">
    <property type="entry name" value="rSAM"/>
</dbReference>
<dbReference type="CDD" id="cd01335">
    <property type="entry name" value="Radical_SAM"/>
    <property type="match status" value="1"/>
</dbReference>
<organism evidence="8 9">
    <name type="scientific">Candidatus Borkfalkia faecavium</name>
    <dbReference type="NCBI Taxonomy" id="2838508"/>
    <lineage>
        <taxon>Bacteria</taxon>
        <taxon>Bacillati</taxon>
        <taxon>Bacillota</taxon>
        <taxon>Clostridia</taxon>
        <taxon>Christensenellales</taxon>
        <taxon>Christensenellaceae</taxon>
        <taxon>Candidatus Borkfalkia</taxon>
    </lineage>
</organism>
<evidence type="ECO:0000259" key="7">
    <source>
        <dbReference type="PROSITE" id="PS51918"/>
    </source>
</evidence>
<evidence type="ECO:0000256" key="6">
    <source>
        <dbReference type="ARBA" id="ARBA00023014"/>
    </source>
</evidence>
<dbReference type="InterPro" id="IPR058240">
    <property type="entry name" value="rSAM_sf"/>
</dbReference>
<dbReference type="SFLD" id="SFLDS00029">
    <property type="entry name" value="Radical_SAM"/>
    <property type="match status" value="1"/>
</dbReference>
<keyword evidence="6" id="KW-0411">Iron-sulfur</keyword>
<gene>
    <name evidence="8" type="ORF">H9851_05220</name>
</gene>
<evidence type="ECO:0000256" key="5">
    <source>
        <dbReference type="ARBA" id="ARBA00023004"/>
    </source>
</evidence>
<dbReference type="InterPro" id="IPR034457">
    <property type="entry name" value="Organic_radical-activating"/>
</dbReference>
<dbReference type="AlphaFoldDB" id="A0A9D2AUR6"/>
<dbReference type="InterPro" id="IPR013785">
    <property type="entry name" value="Aldolase_TIM"/>
</dbReference>
<protein>
    <submittedName>
        <fullName evidence="8">Anaerobic ribonucleoside-triphosphate reductase activating protein</fullName>
    </submittedName>
</protein>
<feature type="domain" description="Radical SAM core" evidence="7">
    <location>
        <begin position="13"/>
        <end position="224"/>
    </location>
</feature>
<evidence type="ECO:0000313" key="8">
    <source>
        <dbReference type="EMBL" id="HIX50665.1"/>
    </source>
</evidence>
<keyword evidence="4" id="KW-0479">Metal-binding</keyword>
<dbReference type="GO" id="GO:0046872">
    <property type="term" value="F:metal ion binding"/>
    <property type="evidence" value="ECO:0007669"/>
    <property type="project" value="UniProtKB-KW"/>
</dbReference>
<dbReference type="InterPro" id="IPR012840">
    <property type="entry name" value="NrdG2"/>
</dbReference>
<dbReference type="GO" id="GO:0051539">
    <property type="term" value="F:4 iron, 4 sulfur cluster binding"/>
    <property type="evidence" value="ECO:0007669"/>
    <property type="project" value="UniProtKB-KW"/>
</dbReference>
<comment type="cofactor">
    <cofactor evidence="1">
        <name>[4Fe-4S] cluster</name>
        <dbReference type="ChEBI" id="CHEBI:49883"/>
    </cofactor>
</comment>
<evidence type="ECO:0000256" key="3">
    <source>
        <dbReference type="ARBA" id="ARBA00022691"/>
    </source>
</evidence>
<dbReference type="PANTHER" id="PTHR30352">
    <property type="entry name" value="PYRUVATE FORMATE-LYASE-ACTIVATING ENZYME"/>
    <property type="match status" value="1"/>
</dbReference>
<accession>A0A9D2AUR6</accession>
<reference evidence="8" key="2">
    <citation type="submission" date="2021-04" db="EMBL/GenBank/DDBJ databases">
        <authorList>
            <person name="Gilroy R."/>
        </authorList>
    </citation>
    <scope>NUCLEOTIDE SEQUENCE</scope>
    <source>
        <strain evidence="8">2189</strain>
    </source>
</reference>
<sequence>MRICGLQKTTLLDYPGKVACTVFLGGCNFRCPFCQNSEILSAASPAAYTEEELFAFLQKRRGILEGVCVSGGEPLLHEEAEGLLKKIKALGYCVKVDTNGSFPARLKKLCAAGLVDFVAMDIKNSPAKYAQTCGAAVELAAVRESAAFLLAGGVDYEFRTTVADELHTEEDMEEIGAWLAGAKRFYLQNFRDAETVLCPGLHPCSEKKLQAFRAVLRRTIPEAK</sequence>
<dbReference type="PANTHER" id="PTHR30352:SF13">
    <property type="entry name" value="GLYCYL-RADICAL ENZYME ACTIVATING ENZYME YJJW-RELATED"/>
    <property type="match status" value="1"/>
</dbReference>
<dbReference type="SFLD" id="SFLDG01094">
    <property type="entry name" value="Uncharacterised_Radical_SAM_Su"/>
    <property type="match status" value="1"/>
</dbReference>
<feature type="non-terminal residue" evidence="8">
    <location>
        <position position="224"/>
    </location>
</feature>
<dbReference type="Proteomes" id="UP000886847">
    <property type="component" value="Unassembled WGS sequence"/>
</dbReference>
<evidence type="ECO:0000256" key="4">
    <source>
        <dbReference type="ARBA" id="ARBA00022723"/>
    </source>
</evidence>
<reference evidence="8" key="1">
    <citation type="journal article" date="2021" name="PeerJ">
        <title>Extensive microbial diversity within the chicken gut microbiome revealed by metagenomics and culture.</title>
        <authorList>
            <person name="Gilroy R."/>
            <person name="Ravi A."/>
            <person name="Getino M."/>
            <person name="Pursley I."/>
            <person name="Horton D.L."/>
            <person name="Alikhan N.F."/>
            <person name="Baker D."/>
            <person name="Gharbi K."/>
            <person name="Hall N."/>
            <person name="Watson M."/>
            <person name="Adriaenssens E.M."/>
            <person name="Foster-Nyarko E."/>
            <person name="Jarju S."/>
            <person name="Secka A."/>
            <person name="Antonio M."/>
            <person name="Oren A."/>
            <person name="Chaudhuri R.R."/>
            <person name="La Ragione R."/>
            <person name="Hildebrand F."/>
            <person name="Pallen M.J."/>
        </authorList>
    </citation>
    <scope>NUCLEOTIDE SEQUENCE</scope>
    <source>
        <strain evidence="8">2189</strain>
    </source>
</reference>
<dbReference type="PROSITE" id="PS51918">
    <property type="entry name" value="RADICAL_SAM"/>
    <property type="match status" value="1"/>
</dbReference>
<dbReference type="GO" id="GO:0003824">
    <property type="term" value="F:catalytic activity"/>
    <property type="evidence" value="ECO:0007669"/>
    <property type="project" value="InterPro"/>
</dbReference>
<dbReference type="Gene3D" id="3.20.20.70">
    <property type="entry name" value="Aldolase class I"/>
    <property type="match status" value="1"/>
</dbReference>
<name>A0A9D2AUR6_9FIRM</name>
<dbReference type="SUPFAM" id="SSF102114">
    <property type="entry name" value="Radical SAM enzymes"/>
    <property type="match status" value="1"/>
</dbReference>
<evidence type="ECO:0000256" key="1">
    <source>
        <dbReference type="ARBA" id="ARBA00001966"/>
    </source>
</evidence>
<dbReference type="EMBL" id="DXEW01000027">
    <property type="protein sequence ID" value="HIX50665.1"/>
    <property type="molecule type" value="Genomic_DNA"/>
</dbReference>
<proteinExistence type="predicted"/>
<evidence type="ECO:0000313" key="9">
    <source>
        <dbReference type="Proteomes" id="UP000886847"/>
    </source>
</evidence>
<evidence type="ECO:0000256" key="2">
    <source>
        <dbReference type="ARBA" id="ARBA00022485"/>
    </source>
</evidence>
<keyword evidence="3" id="KW-0949">S-adenosyl-L-methionine</keyword>